<protein>
    <submittedName>
        <fullName evidence="2">Uncharacterized protein</fullName>
    </submittedName>
</protein>
<feature type="non-terminal residue" evidence="2">
    <location>
        <position position="1"/>
    </location>
</feature>
<keyword evidence="1" id="KW-0812">Transmembrane</keyword>
<dbReference type="AlphaFoldDB" id="A0A3B0UYZ3"/>
<gene>
    <name evidence="2" type="ORF">MNBD_CHLOROFLEXI01-2435</name>
</gene>
<organism evidence="2">
    <name type="scientific">hydrothermal vent metagenome</name>
    <dbReference type="NCBI Taxonomy" id="652676"/>
    <lineage>
        <taxon>unclassified sequences</taxon>
        <taxon>metagenomes</taxon>
        <taxon>ecological metagenomes</taxon>
    </lineage>
</organism>
<accession>A0A3B0UYZ3</accession>
<feature type="transmembrane region" description="Helical" evidence="1">
    <location>
        <begin position="55"/>
        <end position="75"/>
    </location>
</feature>
<name>A0A3B0UYZ3_9ZZZZ</name>
<keyword evidence="1" id="KW-1133">Transmembrane helix</keyword>
<reference evidence="2" key="1">
    <citation type="submission" date="2018-06" db="EMBL/GenBank/DDBJ databases">
        <authorList>
            <person name="Zhirakovskaya E."/>
        </authorList>
    </citation>
    <scope>NUCLEOTIDE SEQUENCE</scope>
</reference>
<sequence>EGLVQVRDQLLRLRSAFSLAQQWGWLLWLLPAACLLLIALLAVRSWSEWGHWWGWPLLGTAVFVFIVTWLFPTIMQLVLRQFFTDAATVADPLRQTAVQVITAVTDTWRSRVYVQTAVMLAAGTLFVLLGFLTKNKQQVA</sequence>
<dbReference type="EMBL" id="UOEU01000274">
    <property type="protein sequence ID" value="VAW31702.1"/>
    <property type="molecule type" value="Genomic_DNA"/>
</dbReference>
<feature type="transmembrane region" description="Helical" evidence="1">
    <location>
        <begin position="112"/>
        <end position="132"/>
    </location>
</feature>
<keyword evidence="1" id="KW-0472">Membrane</keyword>
<evidence type="ECO:0000313" key="2">
    <source>
        <dbReference type="EMBL" id="VAW31702.1"/>
    </source>
</evidence>
<proteinExistence type="predicted"/>
<feature type="transmembrane region" description="Helical" evidence="1">
    <location>
        <begin position="23"/>
        <end position="43"/>
    </location>
</feature>
<evidence type="ECO:0000256" key="1">
    <source>
        <dbReference type="SAM" id="Phobius"/>
    </source>
</evidence>